<dbReference type="Gene3D" id="1.20.58.2220">
    <property type="entry name" value="Formin, FH2 domain"/>
    <property type="match status" value="1"/>
</dbReference>
<feature type="region of interest" description="Disordered" evidence="2">
    <location>
        <begin position="173"/>
        <end position="204"/>
    </location>
</feature>
<dbReference type="SMART" id="SM00498">
    <property type="entry name" value="FH2"/>
    <property type="match status" value="1"/>
</dbReference>
<dbReference type="EMBL" id="AMQM01003516">
    <property type="status" value="NOT_ANNOTATED_CDS"/>
    <property type="molecule type" value="Genomic_DNA"/>
</dbReference>
<reference evidence="4 6" key="2">
    <citation type="journal article" date="2013" name="Nature">
        <title>Insights into bilaterian evolution from three spiralian genomes.</title>
        <authorList>
            <person name="Simakov O."/>
            <person name="Marletaz F."/>
            <person name="Cho S.J."/>
            <person name="Edsinger-Gonzales E."/>
            <person name="Havlak P."/>
            <person name="Hellsten U."/>
            <person name="Kuo D.H."/>
            <person name="Larsson T."/>
            <person name="Lv J."/>
            <person name="Arendt D."/>
            <person name="Savage R."/>
            <person name="Osoegawa K."/>
            <person name="de Jong P."/>
            <person name="Grimwood J."/>
            <person name="Chapman J.A."/>
            <person name="Shapiro H."/>
            <person name="Aerts A."/>
            <person name="Otillar R.P."/>
            <person name="Terry A.Y."/>
            <person name="Boore J.L."/>
            <person name="Grigoriev I.V."/>
            <person name="Lindberg D.R."/>
            <person name="Seaver E.C."/>
            <person name="Weisblat D.A."/>
            <person name="Putnam N.H."/>
            <person name="Rokhsar D.S."/>
        </authorList>
    </citation>
    <scope>NUCLEOTIDE SEQUENCE</scope>
</reference>
<feature type="compositionally biased region" description="Low complexity" evidence="2">
    <location>
        <begin position="1377"/>
        <end position="1394"/>
    </location>
</feature>
<dbReference type="EMBL" id="KB096183">
    <property type="protein sequence ID" value="ESO07755.1"/>
    <property type="molecule type" value="Genomic_DNA"/>
</dbReference>
<dbReference type="CTD" id="20203164"/>
<feature type="region of interest" description="Disordered" evidence="2">
    <location>
        <begin position="1018"/>
        <end position="1042"/>
    </location>
</feature>
<feature type="domain" description="FH2" evidence="3">
    <location>
        <begin position="258"/>
        <end position="684"/>
    </location>
</feature>
<proteinExistence type="predicted"/>
<dbReference type="InterPro" id="IPR015425">
    <property type="entry name" value="FH2_Formin"/>
</dbReference>
<evidence type="ECO:0000313" key="5">
    <source>
        <dbReference type="EnsemblMetazoa" id="HelroP170303"/>
    </source>
</evidence>
<accession>T1F2W5</accession>
<keyword evidence="1" id="KW-0175">Coiled coil</keyword>
<evidence type="ECO:0000313" key="4">
    <source>
        <dbReference type="EMBL" id="ESO07755.1"/>
    </source>
</evidence>
<dbReference type="GeneID" id="20203164"/>
<dbReference type="RefSeq" id="XP_009014366.1">
    <property type="nucleotide sequence ID" value="XM_009016118.1"/>
</dbReference>
<protein>
    <recommendedName>
        <fullName evidence="3">FH2 domain-containing protein</fullName>
    </recommendedName>
</protein>
<dbReference type="KEGG" id="hro:HELRODRAFT_170303"/>
<reference evidence="6" key="1">
    <citation type="submission" date="2012-12" db="EMBL/GenBank/DDBJ databases">
        <authorList>
            <person name="Hellsten U."/>
            <person name="Grimwood J."/>
            <person name="Chapman J.A."/>
            <person name="Shapiro H."/>
            <person name="Aerts A."/>
            <person name="Otillar R.P."/>
            <person name="Terry A.Y."/>
            <person name="Boore J.L."/>
            <person name="Simakov O."/>
            <person name="Marletaz F."/>
            <person name="Cho S.-J."/>
            <person name="Edsinger-Gonzales E."/>
            <person name="Havlak P."/>
            <person name="Kuo D.-H."/>
            <person name="Larsson T."/>
            <person name="Lv J."/>
            <person name="Arendt D."/>
            <person name="Savage R."/>
            <person name="Osoegawa K."/>
            <person name="de Jong P."/>
            <person name="Lindberg D.R."/>
            <person name="Seaver E.C."/>
            <person name="Weisblat D.A."/>
            <person name="Putnam N.H."/>
            <person name="Grigoriev I.V."/>
            <person name="Rokhsar D.S."/>
        </authorList>
    </citation>
    <scope>NUCLEOTIDE SEQUENCE</scope>
</reference>
<dbReference type="InterPro" id="IPR042201">
    <property type="entry name" value="FH2_Formin_sf"/>
</dbReference>
<dbReference type="HOGENOM" id="CLU_253481_0_0_1"/>
<evidence type="ECO:0000259" key="3">
    <source>
        <dbReference type="PROSITE" id="PS51444"/>
    </source>
</evidence>
<name>T1F2W5_HELRO</name>
<feature type="compositionally biased region" description="Polar residues" evidence="2">
    <location>
        <begin position="1215"/>
        <end position="1239"/>
    </location>
</feature>
<dbReference type="PANTHER" id="PTHR46345">
    <property type="entry name" value="INVERTED FORMIN-2"/>
    <property type="match status" value="1"/>
</dbReference>
<feature type="compositionally biased region" description="Polar residues" evidence="2">
    <location>
        <begin position="1359"/>
        <end position="1369"/>
    </location>
</feature>
<dbReference type="OrthoDB" id="26518at2759"/>
<feature type="compositionally biased region" description="Pro residues" evidence="2">
    <location>
        <begin position="182"/>
        <end position="204"/>
    </location>
</feature>
<dbReference type="PROSITE" id="PS51444">
    <property type="entry name" value="FH2"/>
    <property type="match status" value="1"/>
</dbReference>
<dbReference type="STRING" id="6412.T1F2W5"/>
<dbReference type="eggNOG" id="KOG1922">
    <property type="taxonomic scope" value="Eukaryota"/>
</dbReference>
<dbReference type="Pfam" id="PF02181">
    <property type="entry name" value="FH2"/>
    <property type="match status" value="1"/>
</dbReference>
<dbReference type="SUPFAM" id="SSF101447">
    <property type="entry name" value="Formin homology 2 domain (FH2 domain)"/>
    <property type="match status" value="1"/>
</dbReference>
<dbReference type="Proteomes" id="UP000015101">
    <property type="component" value="Unassembled WGS sequence"/>
</dbReference>
<dbReference type="PANTHER" id="PTHR46345:SF8">
    <property type="entry name" value="FORMIN 3, ISOFORM B"/>
    <property type="match status" value="1"/>
</dbReference>
<feature type="coiled-coil region" evidence="1">
    <location>
        <begin position="600"/>
        <end position="637"/>
    </location>
</feature>
<evidence type="ECO:0000256" key="1">
    <source>
        <dbReference type="SAM" id="Coils"/>
    </source>
</evidence>
<organism evidence="5 6">
    <name type="scientific">Helobdella robusta</name>
    <name type="common">Californian leech</name>
    <dbReference type="NCBI Taxonomy" id="6412"/>
    <lineage>
        <taxon>Eukaryota</taxon>
        <taxon>Metazoa</taxon>
        <taxon>Spiralia</taxon>
        <taxon>Lophotrochozoa</taxon>
        <taxon>Annelida</taxon>
        <taxon>Clitellata</taxon>
        <taxon>Hirudinea</taxon>
        <taxon>Rhynchobdellida</taxon>
        <taxon>Glossiphoniidae</taxon>
        <taxon>Helobdella</taxon>
    </lineage>
</organism>
<dbReference type="EnsemblMetazoa" id="HelroT170303">
    <property type="protein sequence ID" value="HelroP170303"/>
    <property type="gene ID" value="HelroG170303"/>
</dbReference>
<evidence type="ECO:0000313" key="6">
    <source>
        <dbReference type="Proteomes" id="UP000015101"/>
    </source>
</evidence>
<gene>
    <name evidence="5" type="primary">20203164</name>
    <name evidence="4" type="ORF">HELRODRAFT_170303</name>
</gene>
<feature type="region of interest" description="Disordered" evidence="2">
    <location>
        <begin position="1334"/>
        <end position="1414"/>
    </location>
</feature>
<keyword evidence="6" id="KW-1185">Reference proteome</keyword>
<feature type="region of interest" description="Disordered" evidence="2">
    <location>
        <begin position="1208"/>
        <end position="1252"/>
    </location>
</feature>
<reference evidence="5" key="3">
    <citation type="submission" date="2015-06" db="UniProtKB">
        <authorList>
            <consortium name="EnsemblMetazoa"/>
        </authorList>
    </citation>
    <scope>IDENTIFICATION</scope>
</reference>
<sequence length="1414" mass="158888">MSFFLNLYVFRETSRLNKNAELSAQIEHFERKSRDDDERNNDGQMTHVDLFCAIMEQIEDTPYETTFLLCLQGMHFLDPSKPTSELAWDYISRIIGLSTTIENHSKKGSEKLLDDEMKDFERESSKKFLNGTGNKWFVSEYCQNSDCACLCHSSLNDSPYSFKEKVKQAVSNTKEAFLKSPSSPPPPPPPPLPPPPPPPPPPPLTSYLQISEELNFSSQSPCSRRRQPLTPFNGQFTQQELDVSRKNAEMTSYVDLFKRKMPVPTTAMKRLQWSKIPANTIIGKKNIWTDVLKNLMADGRDAVDSLDANELTAISHFNPSEEKSVPCYKNFNFLEIESMFGKKDSNCGAGLDAGDGRCRPSKKKTDEVILLDSKRSLNVNIFLHQIRIPHKEFIEQISQGSCGSMTVERLKNLFKILPEQEELEIIKNYQGDPNELGRAEQFFHELIRYPRFGKSVETLVVTEEFSQTVDTLKYTVASMIQAAKDIIGNVLLREVFKIVLIIGNFLNRGVSAGDTVAFRLSSLSKLLDVKSNLPGISLINYIAKKSIECNREVSKLPNQLSWIREVAQYSIESVLSDASSLNSKVETVKKNKDFLFPDFAEKMETFVETATEELTALKENIAELERVKNELAEYFCEDEKSFKMDECIESIGAFVLKFEKAFQLTLKLNYEPFLKENSARKIFLPLQKQNSLDEQTSLFKNRRFSGHQDSSKLNDSQTCPNLESLNRRSTIHAEEVNINRPTTLISSNQTGNKLRKTRQSPEIGNSKDLLEFLSNTGFQDNQVKMRKQKTPVDNSGVIFSRERSTPSFDKDTFLDKNDCHRRSMIEPRTSSNYFDRTSLHEHIADKRLEVTKKQFSQPAETIKNIDSLFSKLVDDSIKKDFNGNVSLTQKAFLKHVSTDWNKNTQIDENSGCDPLKQKITLYRENNNLPMSMYSNVMIASDCEQNILDVTLKSAYSKNGQNVELRKSTDMSIGSGVCSTSIAPTKQHLLNKDYKSMLENGSFSSGTDEGFESMRNSVNCDDTSRASPSCDQANISGRNKTAGTNKCATDDGFPYAHSMENLMKENEMKMSQTIDNTIMRGATSVVSVQLTETNNDLCNDAKNENFSSLREVSTPNKSSTSTLKSSGSGFHFDASSCQSVLLKEEQPQINDINQRHPTKMLNQTVVEEEPNTKLIFQHRARRTSTCDNSSDNRKSKPLVDIGELSARLSQPKRPVNVSTTGSITPHTNVLHNNQPTSKSSKAGGHSKNPNISVNSKMCSETFVRGSPCRTTLPANVFNTNKKRALANQNIEIPPEPPIRTTSILPSKCEISALNCCSAAESAQKCSSNSQNFSQFYEDSKSTDSSNSSEKKASKTAPPQKLTTSSPSRTKSLFKKFMNSNSTSKNTNNNNNNNSSATPEVKMARPVKPGTALYKR</sequence>
<dbReference type="InParanoid" id="T1F2W5"/>
<evidence type="ECO:0000256" key="2">
    <source>
        <dbReference type="SAM" id="MobiDB-lite"/>
    </source>
</evidence>